<name>A0ABW1B933_9ACTN</name>
<organism evidence="2 3">
    <name type="scientific">Streptomyces heilongjiangensis</name>
    <dbReference type="NCBI Taxonomy" id="945052"/>
    <lineage>
        <taxon>Bacteria</taxon>
        <taxon>Bacillati</taxon>
        <taxon>Actinomycetota</taxon>
        <taxon>Actinomycetes</taxon>
        <taxon>Kitasatosporales</taxon>
        <taxon>Streptomycetaceae</taxon>
        <taxon>Streptomyces</taxon>
    </lineage>
</organism>
<gene>
    <name evidence="2" type="ORF">ACFQGO_18300</name>
</gene>
<dbReference type="Proteomes" id="UP001596112">
    <property type="component" value="Unassembled WGS sequence"/>
</dbReference>
<comment type="caution">
    <text evidence="2">The sequence shown here is derived from an EMBL/GenBank/DDBJ whole genome shotgun (WGS) entry which is preliminary data.</text>
</comment>
<evidence type="ECO:0000256" key="1">
    <source>
        <dbReference type="SAM" id="MobiDB-lite"/>
    </source>
</evidence>
<accession>A0ABW1B933</accession>
<feature type="region of interest" description="Disordered" evidence="1">
    <location>
        <begin position="25"/>
        <end position="75"/>
    </location>
</feature>
<keyword evidence="3" id="KW-1185">Reference proteome</keyword>
<evidence type="ECO:0000313" key="3">
    <source>
        <dbReference type="Proteomes" id="UP001596112"/>
    </source>
</evidence>
<dbReference type="RefSeq" id="WP_272169157.1">
    <property type="nucleotide sequence ID" value="NZ_JAQOSL010000008.1"/>
</dbReference>
<reference evidence="3" key="1">
    <citation type="journal article" date="2019" name="Int. J. Syst. Evol. Microbiol.">
        <title>The Global Catalogue of Microorganisms (GCM) 10K type strain sequencing project: providing services to taxonomists for standard genome sequencing and annotation.</title>
        <authorList>
            <consortium name="The Broad Institute Genomics Platform"/>
            <consortium name="The Broad Institute Genome Sequencing Center for Infectious Disease"/>
            <person name="Wu L."/>
            <person name="Ma J."/>
        </authorList>
    </citation>
    <scope>NUCLEOTIDE SEQUENCE [LARGE SCALE GENOMIC DNA]</scope>
    <source>
        <strain evidence="3">JCM 9918</strain>
    </source>
</reference>
<dbReference type="EMBL" id="JBHSNZ010000011">
    <property type="protein sequence ID" value="MFC5809438.1"/>
    <property type="molecule type" value="Genomic_DNA"/>
</dbReference>
<proteinExistence type="predicted"/>
<evidence type="ECO:0000313" key="2">
    <source>
        <dbReference type="EMBL" id="MFC5809438.1"/>
    </source>
</evidence>
<protein>
    <submittedName>
        <fullName evidence="2">Uncharacterized protein</fullName>
    </submittedName>
</protein>
<sequence length="75" mass="7779">MNENIRRSLVLAADATGTWALGAATADADEPHTPTVTASDVSVDPADSIAPDRLPRGLSRRAVPRPTRPPYGTGG</sequence>